<evidence type="ECO:0000256" key="4">
    <source>
        <dbReference type="ARBA" id="ARBA00022679"/>
    </source>
</evidence>
<dbReference type="InterPro" id="IPR041739">
    <property type="entry name" value="G5K_ProB"/>
</dbReference>
<evidence type="ECO:0000256" key="5">
    <source>
        <dbReference type="ARBA" id="ARBA00022741"/>
    </source>
</evidence>
<dbReference type="SUPFAM" id="SSF88697">
    <property type="entry name" value="PUA domain-like"/>
    <property type="match status" value="1"/>
</dbReference>
<dbReference type="InterPro" id="IPR019797">
    <property type="entry name" value="Glutamate_5-kinase_CS"/>
</dbReference>
<dbReference type="EC" id="2.7.2.11" evidence="8"/>
<evidence type="ECO:0000313" key="10">
    <source>
        <dbReference type="EMBL" id="SMP35162.1"/>
    </source>
</evidence>
<evidence type="ECO:0000256" key="3">
    <source>
        <dbReference type="ARBA" id="ARBA00022650"/>
    </source>
</evidence>
<comment type="subcellular location">
    <subcellularLocation>
        <location evidence="8">Cytoplasm</location>
    </subcellularLocation>
</comment>
<comment type="similarity">
    <text evidence="8">Belongs to the glutamate 5-kinase family.</text>
</comment>
<dbReference type="RefSeq" id="WP_155190719.1">
    <property type="nucleotide sequence ID" value="NZ_BAAAEA010000002.1"/>
</dbReference>
<dbReference type="PIRSF" id="PIRSF000729">
    <property type="entry name" value="GK"/>
    <property type="match status" value="1"/>
</dbReference>
<feature type="binding site" evidence="8">
    <location>
        <position position="154"/>
    </location>
    <ligand>
        <name>substrate</name>
    </ligand>
</feature>
<dbReference type="PANTHER" id="PTHR43654">
    <property type="entry name" value="GLUTAMATE 5-KINASE"/>
    <property type="match status" value="1"/>
</dbReference>
<dbReference type="CDD" id="cd04242">
    <property type="entry name" value="AAK_G5K_ProB"/>
    <property type="match status" value="1"/>
</dbReference>
<dbReference type="Proteomes" id="UP001157914">
    <property type="component" value="Unassembled WGS sequence"/>
</dbReference>
<keyword evidence="7 8" id="KW-0067">ATP-binding</keyword>
<dbReference type="Pfam" id="PF01472">
    <property type="entry name" value="PUA"/>
    <property type="match status" value="1"/>
</dbReference>
<keyword evidence="5 8" id="KW-0547">Nucleotide-binding</keyword>
<keyword evidence="11" id="KW-1185">Reference proteome</keyword>
<reference evidence="10 11" key="1">
    <citation type="submission" date="2017-05" db="EMBL/GenBank/DDBJ databases">
        <authorList>
            <person name="Varghese N."/>
            <person name="Submissions S."/>
        </authorList>
    </citation>
    <scope>NUCLEOTIDE SEQUENCE [LARGE SCALE GENOMIC DNA]</scope>
    <source>
        <strain evidence="10 11">DSM 15949</strain>
    </source>
</reference>
<dbReference type="Gene3D" id="3.40.1160.10">
    <property type="entry name" value="Acetylglutamate kinase-like"/>
    <property type="match status" value="1"/>
</dbReference>
<dbReference type="InterPro" id="IPR005715">
    <property type="entry name" value="Glu_5kinase/COase_Synthase"/>
</dbReference>
<dbReference type="NCBIfam" id="TIGR01027">
    <property type="entry name" value="proB"/>
    <property type="match status" value="1"/>
</dbReference>
<proteinExistence type="inferred from homology"/>
<dbReference type="PRINTS" id="PR00474">
    <property type="entry name" value="GLU5KINASE"/>
</dbReference>
<keyword evidence="4 8" id="KW-0808">Transferase</keyword>
<evidence type="ECO:0000256" key="8">
    <source>
        <dbReference type="HAMAP-Rule" id="MF_00456"/>
    </source>
</evidence>
<evidence type="ECO:0000256" key="1">
    <source>
        <dbReference type="ARBA" id="ARBA00022490"/>
    </source>
</evidence>
<feature type="binding site" evidence="8">
    <location>
        <position position="16"/>
    </location>
    <ligand>
        <name>ATP</name>
        <dbReference type="ChEBI" id="CHEBI:30616"/>
    </ligand>
</feature>
<keyword evidence="3 8" id="KW-0641">Proline biosynthesis</keyword>
<dbReference type="InterPro" id="IPR011529">
    <property type="entry name" value="Glu_5kinase"/>
</dbReference>
<protein>
    <recommendedName>
        <fullName evidence="8">Glutamate 5-kinase</fullName>
        <ecNumber evidence="8">2.7.2.11</ecNumber>
    </recommendedName>
    <alternativeName>
        <fullName evidence="8">Gamma-glutamyl kinase</fullName>
        <shortName evidence="8">GK</shortName>
    </alternativeName>
</protein>
<dbReference type="Pfam" id="PF00696">
    <property type="entry name" value="AA_kinase"/>
    <property type="match status" value="1"/>
</dbReference>
<evidence type="ECO:0000256" key="6">
    <source>
        <dbReference type="ARBA" id="ARBA00022777"/>
    </source>
</evidence>
<comment type="pathway">
    <text evidence="8">Amino-acid biosynthesis; L-proline biosynthesis; L-glutamate 5-semialdehyde from L-glutamate: step 1/2.</text>
</comment>
<keyword evidence="6 8" id="KW-0418">Kinase</keyword>
<dbReference type="SMART" id="SM00359">
    <property type="entry name" value="PUA"/>
    <property type="match status" value="1"/>
</dbReference>
<dbReference type="CDD" id="cd21157">
    <property type="entry name" value="PUA_G5K"/>
    <property type="match status" value="1"/>
</dbReference>
<evidence type="ECO:0000313" key="11">
    <source>
        <dbReference type="Proteomes" id="UP001157914"/>
    </source>
</evidence>
<evidence type="ECO:0000256" key="2">
    <source>
        <dbReference type="ARBA" id="ARBA00022605"/>
    </source>
</evidence>
<accession>A0ABY1PK01</accession>
<feature type="domain" description="PUA" evidence="9">
    <location>
        <begin position="281"/>
        <end position="363"/>
    </location>
</feature>
<dbReference type="InterPro" id="IPR036393">
    <property type="entry name" value="AceGlu_kinase-like_sf"/>
</dbReference>
<dbReference type="EMBL" id="FXTT01000006">
    <property type="protein sequence ID" value="SMP35162.1"/>
    <property type="molecule type" value="Genomic_DNA"/>
</dbReference>
<keyword evidence="1 8" id="KW-0963">Cytoplasm</keyword>
<dbReference type="InterPro" id="IPR001048">
    <property type="entry name" value="Asp/Glu/Uridylate_kinase"/>
</dbReference>
<dbReference type="PROSITE" id="PS50890">
    <property type="entry name" value="PUA"/>
    <property type="match status" value="1"/>
</dbReference>
<dbReference type="SUPFAM" id="SSF53633">
    <property type="entry name" value="Carbamate kinase-like"/>
    <property type="match status" value="1"/>
</dbReference>
<gene>
    <name evidence="8" type="primary">proB</name>
    <name evidence="10" type="ORF">SAMN06265374_3963</name>
</gene>
<comment type="caution">
    <text evidence="10">The sequence shown here is derived from an EMBL/GenBank/DDBJ whole genome shotgun (WGS) entry which is preliminary data.</text>
</comment>
<feature type="binding site" evidence="8">
    <location>
        <begin position="174"/>
        <end position="175"/>
    </location>
    <ligand>
        <name>ATP</name>
        <dbReference type="ChEBI" id="CHEBI:30616"/>
    </ligand>
</feature>
<dbReference type="HAMAP" id="MF_00456">
    <property type="entry name" value="ProB"/>
    <property type="match status" value="1"/>
</dbReference>
<sequence>MSSSRVLSGYKRIVVKIGSALLVEEGELKRTWLEALISDLVMLAEDGAEMMIVSSGSIALGRGILGLSKGPLKLEESQAAAAAGQIALAQAYSEALGKHGRKAGQILLTLGDTEERRRYLNARATIGTLLKLGAVPIINENDSVATSEIRYGDNDRLAARVATMASADCLVLLSDIDGLYTAPPQQDPSAVFLPEVPRITPEIEAMAGSAGSELSRGGMKTKIDAGKIATQSGTAMVITSGKELNPLKRLAGGARCTWFPALATPGNARKAWIGGTLEPRGEIILDNGALAALKKGKSLLPAGVTRVAGVFTRGDAVRVLAPDGKVIGRGLIAYDADEAQLITGRNSREIEAIVGYPGRAEMIHRDDLVLEDAFLNGTR</sequence>
<feature type="binding site" evidence="8">
    <location>
        <position position="142"/>
    </location>
    <ligand>
        <name>substrate</name>
    </ligand>
</feature>
<organism evidence="10 11">
    <name type="scientific">Roseibium denhamense</name>
    <dbReference type="NCBI Taxonomy" id="76305"/>
    <lineage>
        <taxon>Bacteria</taxon>
        <taxon>Pseudomonadati</taxon>
        <taxon>Pseudomonadota</taxon>
        <taxon>Alphaproteobacteria</taxon>
        <taxon>Hyphomicrobiales</taxon>
        <taxon>Stappiaceae</taxon>
        <taxon>Roseibium</taxon>
    </lineage>
</organism>
<keyword evidence="2 8" id="KW-0028">Amino-acid biosynthesis</keyword>
<feature type="binding site" evidence="8">
    <location>
        <position position="55"/>
    </location>
    <ligand>
        <name>substrate</name>
    </ligand>
</feature>
<name>A0ABY1PK01_9HYPH</name>
<dbReference type="PROSITE" id="PS00902">
    <property type="entry name" value="GLUTAMATE_5_KINASE"/>
    <property type="match status" value="1"/>
</dbReference>
<dbReference type="Gene3D" id="2.30.130.10">
    <property type="entry name" value="PUA domain"/>
    <property type="match status" value="1"/>
</dbReference>
<comment type="caution">
    <text evidence="8">Lacks conserved residue(s) required for the propagation of feature annotation.</text>
</comment>
<dbReference type="PANTHER" id="PTHR43654:SF1">
    <property type="entry name" value="ISOPENTENYL PHOSPHATE KINASE"/>
    <property type="match status" value="1"/>
</dbReference>
<comment type="catalytic activity">
    <reaction evidence="8">
        <text>L-glutamate + ATP = L-glutamyl 5-phosphate + ADP</text>
        <dbReference type="Rhea" id="RHEA:14877"/>
        <dbReference type="ChEBI" id="CHEBI:29985"/>
        <dbReference type="ChEBI" id="CHEBI:30616"/>
        <dbReference type="ChEBI" id="CHEBI:58274"/>
        <dbReference type="ChEBI" id="CHEBI:456216"/>
        <dbReference type="EC" id="2.7.2.11"/>
    </reaction>
</comment>
<dbReference type="InterPro" id="IPR001057">
    <property type="entry name" value="Glu/AcGlu_kinase"/>
</dbReference>
<dbReference type="InterPro" id="IPR015947">
    <property type="entry name" value="PUA-like_sf"/>
</dbReference>
<dbReference type="InterPro" id="IPR036974">
    <property type="entry name" value="PUA_sf"/>
</dbReference>
<comment type="function">
    <text evidence="8">Catalyzes the transfer of a phosphate group to glutamate to form L-glutamate 5-phosphate.</text>
</comment>
<dbReference type="InterPro" id="IPR002478">
    <property type="entry name" value="PUA"/>
</dbReference>
<evidence type="ECO:0000259" key="9">
    <source>
        <dbReference type="SMART" id="SM00359"/>
    </source>
</evidence>
<evidence type="ECO:0000256" key="7">
    <source>
        <dbReference type="ARBA" id="ARBA00022840"/>
    </source>
</evidence>